<protein>
    <submittedName>
        <fullName evidence="1">Uncharacterized protein</fullName>
    </submittedName>
</protein>
<organism evidence="1 2">
    <name type="scientific">Papaver somniferum</name>
    <name type="common">Opium poppy</name>
    <dbReference type="NCBI Taxonomy" id="3469"/>
    <lineage>
        <taxon>Eukaryota</taxon>
        <taxon>Viridiplantae</taxon>
        <taxon>Streptophyta</taxon>
        <taxon>Embryophyta</taxon>
        <taxon>Tracheophyta</taxon>
        <taxon>Spermatophyta</taxon>
        <taxon>Magnoliopsida</taxon>
        <taxon>Ranunculales</taxon>
        <taxon>Papaveraceae</taxon>
        <taxon>Papaveroideae</taxon>
        <taxon>Papaver</taxon>
    </lineage>
</organism>
<dbReference type="Proteomes" id="UP000316621">
    <property type="component" value="Chromosome 10"/>
</dbReference>
<reference evidence="1 2" key="1">
    <citation type="journal article" date="2018" name="Science">
        <title>The opium poppy genome and morphinan production.</title>
        <authorList>
            <person name="Guo L."/>
            <person name="Winzer T."/>
            <person name="Yang X."/>
            <person name="Li Y."/>
            <person name="Ning Z."/>
            <person name="He Z."/>
            <person name="Teodor R."/>
            <person name="Lu Y."/>
            <person name="Bowser T.A."/>
            <person name="Graham I.A."/>
            <person name="Ye K."/>
        </authorList>
    </citation>
    <scope>NUCLEOTIDE SEQUENCE [LARGE SCALE GENOMIC DNA]</scope>
    <source>
        <strain evidence="2">cv. HN1</strain>
        <tissue evidence="1">Leaves</tissue>
    </source>
</reference>
<dbReference type="EMBL" id="CM010724">
    <property type="protein sequence ID" value="RZC81825.1"/>
    <property type="molecule type" value="Genomic_DNA"/>
</dbReference>
<gene>
    <name evidence="1" type="ORF">C5167_044390</name>
</gene>
<evidence type="ECO:0000313" key="1">
    <source>
        <dbReference type="EMBL" id="RZC81825.1"/>
    </source>
</evidence>
<accession>A0A4Y7LCA2</accession>
<evidence type="ECO:0000313" key="2">
    <source>
        <dbReference type="Proteomes" id="UP000316621"/>
    </source>
</evidence>
<proteinExistence type="predicted"/>
<name>A0A4Y7LCA2_PAPSO</name>
<dbReference type="AlphaFoldDB" id="A0A4Y7LCA2"/>
<dbReference type="Gramene" id="RZC81825">
    <property type="protein sequence ID" value="RZC81825"/>
    <property type="gene ID" value="C5167_044390"/>
</dbReference>
<keyword evidence="2" id="KW-1185">Reference proteome</keyword>
<sequence>MLRRKLDLYSAEKWLKIGDIGSGGVRDREDNGGKEMRQWLEEQNRFITANTYHAMYCSMKISKGDSLILPVHK</sequence>